<keyword evidence="4" id="KW-1185">Reference proteome</keyword>
<accession>A0A6A5T0F7</accession>
<dbReference type="Proteomes" id="UP000800038">
    <property type="component" value="Unassembled WGS sequence"/>
</dbReference>
<evidence type="ECO:0000313" key="3">
    <source>
        <dbReference type="EMBL" id="KAF1946465.1"/>
    </source>
</evidence>
<feature type="compositionally biased region" description="Low complexity" evidence="2">
    <location>
        <begin position="437"/>
        <end position="463"/>
    </location>
</feature>
<feature type="compositionally biased region" description="Low complexity" evidence="2">
    <location>
        <begin position="119"/>
        <end position="129"/>
    </location>
</feature>
<organism evidence="3 4">
    <name type="scientific">Clathrospora elynae</name>
    <dbReference type="NCBI Taxonomy" id="706981"/>
    <lineage>
        <taxon>Eukaryota</taxon>
        <taxon>Fungi</taxon>
        <taxon>Dikarya</taxon>
        <taxon>Ascomycota</taxon>
        <taxon>Pezizomycotina</taxon>
        <taxon>Dothideomycetes</taxon>
        <taxon>Pleosporomycetidae</taxon>
        <taxon>Pleosporales</taxon>
        <taxon>Diademaceae</taxon>
        <taxon>Clathrospora</taxon>
    </lineage>
</organism>
<keyword evidence="1" id="KW-0175">Coiled coil</keyword>
<feature type="coiled-coil region" evidence="1">
    <location>
        <begin position="363"/>
        <end position="397"/>
    </location>
</feature>
<dbReference type="EMBL" id="ML976003">
    <property type="protein sequence ID" value="KAF1946465.1"/>
    <property type="molecule type" value="Genomic_DNA"/>
</dbReference>
<evidence type="ECO:0000313" key="4">
    <source>
        <dbReference type="Proteomes" id="UP000800038"/>
    </source>
</evidence>
<dbReference type="OrthoDB" id="3692888at2759"/>
<proteinExistence type="predicted"/>
<feature type="compositionally biased region" description="Polar residues" evidence="2">
    <location>
        <begin position="1"/>
        <end position="26"/>
    </location>
</feature>
<feature type="region of interest" description="Disordered" evidence="2">
    <location>
        <begin position="1"/>
        <end position="37"/>
    </location>
</feature>
<name>A0A6A5T0F7_9PLEO</name>
<dbReference type="AlphaFoldDB" id="A0A6A5T0F7"/>
<feature type="compositionally biased region" description="Basic and acidic residues" evidence="2">
    <location>
        <begin position="79"/>
        <end position="103"/>
    </location>
</feature>
<feature type="compositionally biased region" description="Basic residues" evidence="2">
    <location>
        <begin position="130"/>
        <end position="146"/>
    </location>
</feature>
<evidence type="ECO:0000256" key="2">
    <source>
        <dbReference type="SAM" id="MobiDB-lite"/>
    </source>
</evidence>
<feature type="region of interest" description="Disordered" evidence="2">
    <location>
        <begin position="437"/>
        <end position="470"/>
    </location>
</feature>
<feature type="compositionally biased region" description="Low complexity" evidence="2">
    <location>
        <begin position="27"/>
        <end position="37"/>
    </location>
</feature>
<protein>
    <submittedName>
        <fullName evidence="3">Uncharacterized protein</fullName>
    </submittedName>
</protein>
<sequence length="546" mass="60825">MSNSSPASDSPITATSTAREPSTTPWSQPSFFQQQPPAPSLFASLLLNREQVYESRSSSLAPRPIEKTTLAEKQTVKWTTRDPEDDAKPSTSDPHEHEGRYDPSNRTGIQNVLAHSNNAMVAAKKTATVSKKRGRPAKKTPAKKSKGMAEDRKPKKRPALSVLGSRVSKRQQTEANSGKKVDTKGKFVLTPGSASTRTPPANVKVIYISSDEGEMDSDHKDVEPPIVSKRALVKHEQAQITEPDTKGVFASTVKFDSPDNESDLLPGSSGEYLQHLQYESTPIVETEHAQELQQLRQQLEAANAETEAVKAETERVHQLAQREKNGVELTHVRLTNPAKRKHAILQQKLKTEREVMRVVVQDRDQLRIDLDSSRTRIAELARELEEQKRLRERDSEDHEVILNDIMRSNECKQTLGDHLQQENMRLRTENENLHAAAISRSQSQSQSSASNSTLSPAPSSFSPSDEEKKVENIRKTYTKVKRRFDNLHSVAVNLATCTKSMNLSAFGEFGTYVRQLKTALEEDGMERSGVGMNVSMGRSAAENDCK</sequence>
<feature type="coiled-coil region" evidence="1">
    <location>
        <begin position="285"/>
        <end position="316"/>
    </location>
</feature>
<feature type="region of interest" description="Disordered" evidence="2">
    <location>
        <begin position="52"/>
        <end position="199"/>
    </location>
</feature>
<reference evidence="3" key="1">
    <citation type="journal article" date="2020" name="Stud. Mycol.">
        <title>101 Dothideomycetes genomes: a test case for predicting lifestyles and emergence of pathogens.</title>
        <authorList>
            <person name="Haridas S."/>
            <person name="Albert R."/>
            <person name="Binder M."/>
            <person name="Bloem J."/>
            <person name="Labutti K."/>
            <person name="Salamov A."/>
            <person name="Andreopoulos B."/>
            <person name="Baker S."/>
            <person name="Barry K."/>
            <person name="Bills G."/>
            <person name="Bluhm B."/>
            <person name="Cannon C."/>
            <person name="Castanera R."/>
            <person name="Culley D."/>
            <person name="Daum C."/>
            <person name="Ezra D."/>
            <person name="Gonzalez J."/>
            <person name="Henrissat B."/>
            <person name="Kuo A."/>
            <person name="Liang C."/>
            <person name="Lipzen A."/>
            <person name="Lutzoni F."/>
            <person name="Magnuson J."/>
            <person name="Mondo S."/>
            <person name="Nolan M."/>
            <person name="Ohm R."/>
            <person name="Pangilinan J."/>
            <person name="Park H.-J."/>
            <person name="Ramirez L."/>
            <person name="Alfaro M."/>
            <person name="Sun H."/>
            <person name="Tritt A."/>
            <person name="Yoshinaga Y."/>
            <person name="Zwiers L.-H."/>
            <person name="Turgeon B."/>
            <person name="Goodwin S."/>
            <person name="Spatafora J."/>
            <person name="Crous P."/>
            <person name="Grigoriev I."/>
        </authorList>
    </citation>
    <scope>NUCLEOTIDE SEQUENCE</scope>
    <source>
        <strain evidence="3">CBS 161.51</strain>
    </source>
</reference>
<feature type="compositionally biased region" description="Polar residues" evidence="2">
    <location>
        <begin position="104"/>
        <end position="118"/>
    </location>
</feature>
<evidence type="ECO:0000256" key="1">
    <source>
        <dbReference type="SAM" id="Coils"/>
    </source>
</evidence>
<gene>
    <name evidence="3" type="ORF">EJ02DRAFT_450556</name>
</gene>